<dbReference type="PANTHER" id="PTHR12526">
    <property type="entry name" value="GLYCOSYLTRANSFERASE"/>
    <property type="match status" value="1"/>
</dbReference>
<keyword evidence="3" id="KW-0808">Transferase</keyword>
<dbReference type="Pfam" id="PF13439">
    <property type="entry name" value="Glyco_transf_4"/>
    <property type="match status" value="1"/>
</dbReference>
<reference evidence="3 4" key="1">
    <citation type="submission" date="2020-01" db="EMBL/GenBank/DDBJ databases">
        <title>Genomes of bacteria type strains.</title>
        <authorList>
            <person name="Chen J."/>
            <person name="Zhu S."/>
            <person name="Yang J."/>
        </authorList>
    </citation>
    <scope>NUCLEOTIDE SEQUENCE [LARGE SCALE GENOMIC DNA]</scope>
    <source>
        <strain evidence="3 4">LMG 24078</strain>
    </source>
</reference>
<evidence type="ECO:0000259" key="1">
    <source>
        <dbReference type="Pfam" id="PF00534"/>
    </source>
</evidence>
<dbReference type="Gene3D" id="3.40.50.2000">
    <property type="entry name" value="Glycogen Phosphorylase B"/>
    <property type="match status" value="2"/>
</dbReference>
<dbReference type="GO" id="GO:0016757">
    <property type="term" value="F:glycosyltransferase activity"/>
    <property type="evidence" value="ECO:0007669"/>
    <property type="project" value="InterPro"/>
</dbReference>
<protein>
    <submittedName>
        <fullName evidence="3">Glycosyltransferase</fullName>
    </submittedName>
</protein>
<proteinExistence type="predicted"/>
<accession>A0A6N9TCL3</accession>
<sequence>MEQSARPAVFIINSLEGGGAERVMVKLLFILENYFAANKTPVHLILLDSLPESQTCPSYLTKTVLNSQGSLVKGYKQLKPLLNRIKPAYCFSFLTRSNFLNVALAKSLGYSAIISERVNTTSHLSGGLKDAISRLLVKLLYKRANSVVAVSEGVKADLVKNYAVPESKVSLLYNPYDIAQLHELASEPVNDTPKAPYIIGVGRLVKNKNFSLLLNAYAKADIVEDLVILGVGEEEAMLKALAKTLGIADRVHFLGFKPNPYPYVAKAEYFVSTSNAEGFPNAIVEAMCLDKPVVATNCESGPAEIIAEQYPYYVSGASEEKNGILCELNNAEGVASALSSFSDETVRLSYAAKSKSCAKQFSYNAFQHKVIAIIEEVCK</sequence>
<evidence type="ECO:0000313" key="4">
    <source>
        <dbReference type="Proteomes" id="UP000471381"/>
    </source>
</evidence>
<gene>
    <name evidence="3" type="ORF">GTQ48_05120</name>
</gene>
<dbReference type="Pfam" id="PF00534">
    <property type="entry name" value="Glycos_transf_1"/>
    <property type="match status" value="1"/>
</dbReference>
<feature type="domain" description="Glycosyltransferase subfamily 4-like N-terminal" evidence="2">
    <location>
        <begin position="125"/>
        <end position="179"/>
    </location>
</feature>
<evidence type="ECO:0000313" key="3">
    <source>
        <dbReference type="EMBL" id="NDW14910.1"/>
    </source>
</evidence>
<dbReference type="PANTHER" id="PTHR12526:SF630">
    <property type="entry name" value="GLYCOSYLTRANSFERASE"/>
    <property type="match status" value="1"/>
</dbReference>
<name>A0A6N9TCL3_9ALTE</name>
<evidence type="ECO:0000259" key="2">
    <source>
        <dbReference type="Pfam" id="PF13439"/>
    </source>
</evidence>
<comment type="caution">
    <text evidence="3">The sequence shown here is derived from an EMBL/GenBank/DDBJ whole genome shotgun (WGS) entry which is preliminary data.</text>
</comment>
<dbReference type="EMBL" id="JAAAWO010000003">
    <property type="protein sequence ID" value="NDW14910.1"/>
    <property type="molecule type" value="Genomic_DNA"/>
</dbReference>
<dbReference type="InterPro" id="IPR001296">
    <property type="entry name" value="Glyco_trans_1"/>
</dbReference>
<dbReference type="GO" id="GO:1901135">
    <property type="term" value="P:carbohydrate derivative metabolic process"/>
    <property type="evidence" value="ECO:0007669"/>
    <property type="project" value="UniProtKB-ARBA"/>
</dbReference>
<dbReference type="RefSeq" id="WP_163105475.1">
    <property type="nucleotide sequence ID" value="NZ_JAAAWO010000003.1"/>
</dbReference>
<feature type="domain" description="Glycosyl transferase family 1" evidence="1">
    <location>
        <begin position="193"/>
        <end position="345"/>
    </location>
</feature>
<dbReference type="Proteomes" id="UP000471381">
    <property type="component" value="Unassembled WGS sequence"/>
</dbReference>
<dbReference type="SUPFAM" id="SSF53756">
    <property type="entry name" value="UDP-Glycosyltransferase/glycogen phosphorylase"/>
    <property type="match status" value="1"/>
</dbReference>
<dbReference type="AlphaFoldDB" id="A0A6N9TCL3"/>
<keyword evidence="4" id="KW-1185">Reference proteome</keyword>
<dbReference type="InterPro" id="IPR028098">
    <property type="entry name" value="Glyco_trans_4-like_N"/>
</dbReference>
<organism evidence="3 4">
    <name type="scientific">Alteromonas genovensis</name>
    <dbReference type="NCBI Taxonomy" id="471225"/>
    <lineage>
        <taxon>Bacteria</taxon>
        <taxon>Pseudomonadati</taxon>
        <taxon>Pseudomonadota</taxon>
        <taxon>Gammaproteobacteria</taxon>
        <taxon>Alteromonadales</taxon>
        <taxon>Alteromonadaceae</taxon>
        <taxon>Alteromonas/Salinimonas group</taxon>
        <taxon>Alteromonas</taxon>
    </lineage>
</organism>
<dbReference type="CDD" id="cd03811">
    <property type="entry name" value="GT4_GT28_WabH-like"/>
    <property type="match status" value="1"/>
</dbReference>